<keyword evidence="5" id="KW-1185">Reference proteome</keyword>
<dbReference type="PROSITE" id="PS50297">
    <property type="entry name" value="ANK_REP_REGION"/>
    <property type="match status" value="2"/>
</dbReference>
<feature type="domain" description="PGG" evidence="3">
    <location>
        <begin position="747"/>
        <end position="814"/>
    </location>
</feature>
<dbReference type="Gene3D" id="1.25.40.20">
    <property type="entry name" value="Ankyrin repeat-containing domain"/>
    <property type="match status" value="3"/>
</dbReference>
<dbReference type="InterPro" id="IPR002110">
    <property type="entry name" value="Ankyrin_rpt"/>
</dbReference>
<feature type="repeat" description="ANK" evidence="1">
    <location>
        <begin position="523"/>
        <end position="545"/>
    </location>
</feature>
<dbReference type="Pfam" id="PF12796">
    <property type="entry name" value="Ank_2"/>
    <property type="match status" value="4"/>
</dbReference>
<dbReference type="SUPFAM" id="SSF48403">
    <property type="entry name" value="Ankyrin repeat"/>
    <property type="match status" value="2"/>
</dbReference>
<feature type="transmembrane region" description="Helical" evidence="2">
    <location>
        <begin position="799"/>
        <end position="821"/>
    </location>
</feature>
<proteinExistence type="predicted"/>
<dbReference type="InterPro" id="IPR026961">
    <property type="entry name" value="PGG_dom"/>
</dbReference>
<dbReference type="AlphaFoldDB" id="A0AAV1RJI9"/>
<reference evidence="4 5" key="1">
    <citation type="submission" date="2024-01" db="EMBL/GenBank/DDBJ databases">
        <authorList>
            <person name="Waweru B."/>
        </authorList>
    </citation>
    <scope>NUCLEOTIDE SEQUENCE [LARGE SCALE GENOMIC DNA]</scope>
</reference>
<keyword evidence="1" id="KW-0040">ANK repeat</keyword>
<evidence type="ECO:0000256" key="2">
    <source>
        <dbReference type="SAM" id="Phobius"/>
    </source>
</evidence>
<dbReference type="PANTHER" id="PTHR24128">
    <property type="entry name" value="HOMEOBOX PROTEIN WARIAI"/>
    <property type="match status" value="1"/>
</dbReference>
<comment type="caution">
    <text evidence="4">The sequence shown here is derived from an EMBL/GenBank/DDBJ whole genome shotgun (WGS) entry which is preliminary data.</text>
</comment>
<dbReference type="InterPro" id="IPR036770">
    <property type="entry name" value="Ankyrin_rpt-contain_sf"/>
</dbReference>
<dbReference type="SMART" id="SM00248">
    <property type="entry name" value="ANK"/>
    <property type="match status" value="13"/>
</dbReference>
<dbReference type="PROSITE" id="PS50088">
    <property type="entry name" value="ANK_REPEAT"/>
    <property type="match status" value="2"/>
</dbReference>
<keyword evidence="2" id="KW-0812">Transmembrane</keyword>
<organism evidence="4 5">
    <name type="scientific">Dovyalis caffra</name>
    <dbReference type="NCBI Taxonomy" id="77055"/>
    <lineage>
        <taxon>Eukaryota</taxon>
        <taxon>Viridiplantae</taxon>
        <taxon>Streptophyta</taxon>
        <taxon>Embryophyta</taxon>
        <taxon>Tracheophyta</taxon>
        <taxon>Spermatophyta</taxon>
        <taxon>Magnoliopsida</taxon>
        <taxon>eudicotyledons</taxon>
        <taxon>Gunneridae</taxon>
        <taxon>Pentapetalae</taxon>
        <taxon>rosids</taxon>
        <taxon>fabids</taxon>
        <taxon>Malpighiales</taxon>
        <taxon>Salicaceae</taxon>
        <taxon>Flacourtieae</taxon>
        <taxon>Dovyalis</taxon>
    </lineage>
</organism>
<evidence type="ECO:0000313" key="5">
    <source>
        <dbReference type="Proteomes" id="UP001314170"/>
    </source>
</evidence>
<feature type="domain" description="PGG" evidence="3">
    <location>
        <begin position="292"/>
        <end position="330"/>
    </location>
</feature>
<keyword evidence="2" id="KW-1133">Transmembrane helix</keyword>
<dbReference type="Proteomes" id="UP001314170">
    <property type="component" value="Unassembled WGS sequence"/>
</dbReference>
<feature type="repeat" description="ANK" evidence="1">
    <location>
        <begin position="68"/>
        <end position="90"/>
    </location>
</feature>
<evidence type="ECO:0000259" key="3">
    <source>
        <dbReference type="Pfam" id="PF13962"/>
    </source>
</evidence>
<dbReference type="EMBL" id="CAWUPB010001009">
    <property type="protein sequence ID" value="CAK7336916.1"/>
    <property type="molecule type" value="Genomic_DNA"/>
</dbReference>
<name>A0AAV1RJI9_9ROSI</name>
<sequence length="822" mass="91047">MDARLFEAAHGGNIEYLRQLLAENPFILNITLLSAENPLNIAADMGHVDFVKEIIRLKPVFAREVNQEGFSPMHVAAANGHVEIVKELLKVDIELCRIEARQKMTPFHHATIRGRAEVISAMLLDCPDCIEDQTDQRENALHLAVRNNRFEAIKILVGWIRETNKEYLLNMKDEQGNTVLHLASWKKQRQVIEILLGSETISSGSLEVNAVNHSGLTALDVILIFPSEAGDREIVEILRNAGATRARDIIQSTIPSNQTSTDNSSMPERCQSNLNNLVEYFKFKKGRDSPSEARGTLLVIAVLVATATFQVGINPPGGVWQDTNIPDQKNSTSSNNAHIAGAAWRIQDRAESQECLADIFSQGKKLSARQKSTILHPEANRRLEMHQKEKSYEPKTISENEALSKALQPLIDMGHLDSQIGNISPALNLNSRVLTRPLFKTNLFLPTEELHTLTMDGRLFEAARNGDVDYLQQLLAENPFSLDNTSLLFSENPLHIASNEGHLDFVKEILKLKPEFAKEINQDGFSPMHMAAAKGHVAIVMELMKVDHNLCRLKGIEERTPLHYATIKDRVEVIVAMLLGCPDCIELATVRSDTALHLAIKNNLLEATQILVDQIQEMNKEDVLNMKDQQGNTVLHLATWKKQYQVIELLLGTRNTSPGSLEVNAINHSGLTPLDMLLTSPSEAGDREIIEILLGAGAMKSRDITLSAISSNQNHTDTSKTTETHQSRPNNLVEYFNFLKGRDPPGEARGTLLVIAVLVATATFQVGVSPPGGVWQDNNIADQSNSTSSYPKHFAGQSILGTIDGVAFAVFVLFKGFLYLFA</sequence>
<accession>A0AAV1RJI9</accession>
<evidence type="ECO:0000313" key="4">
    <source>
        <dbReference type="EMBL" id="CAK7336916.1"/>
    </source>
</evidence>
<gene>
    <name evidence="4" type="ORF">DCAF_LOCUS11942</name>
</gene>
<dbReference type="Pfam" id="PF13962">
    <property type="entry name" value="PGG"/>
    <property type="match status" value="2"/>
</dbReference>
<dbReference type="PANTHER" id="PTHR24128:SF61">
    <property type="entry name" value="ANKYRIN REPEAT-CONTAINING PROTEIN BDA1-LIKE"/>
    <property type="match status" value="1"/>
</dbReference>
<keyword evidence="2" id="KW-0472">Membrane</keyword>
<protein>
    <recommendedName>
        <fullName evidence="3">PGG domain-containing protein</fullName>
    </recommendedName>
</protein>
<evidence type="ECO:0000256" key="1">
    <source>
        <dbReference type="PROSITE-ProRule" id="PRU00023"/>
    </source>
</evidence>